<evidence type="ECO:0000259" key="2">
    <source>
        <dbReference type="Pfam" id="PF00248"/>
    </source>
</evidence>
<evidence type="ECO:0000313" key="4">
    <source>
        <dbReference type="Proteomes" id="UP000589351"/>
    </source>
</evidence>
<feature type="domain" description="NADP-dependent oxidoreductase" evidence="2">
    <location>
        <begin position="16"/>
        <end position="307"/>
    </location>
</feature>
<name>A0A6V7REY6_9STAP</name>
<reference evidence="3 4" key="1">
    <citation type="submission" date="2020-07" db="EMBL/GenBank/DDBJ databases">
        <authorList>
            <person name="Criscuolo A."/>
        </authorList>
    </citation>
    <scope>NUCLEOTIDE SEQUENCE [LARGE SCALE GENOMIC DNA]</scope>
    <source>
        <strain evidence="3">CIP111649</strain>
    </source>
</reference>
<dbReference type="PANTHER" id="PTHR43364:SF4">
    <property type="entry name" value="NAD(P)-LINKED OXIDOREDUCTASE SUPERFAMILY PROTEIN"/>
    <property type="match status" value="1"/>
</dbReference>
<dbReference type="InterPro" id="IPR023210">
    <property type="entry name" value="NADP_OxRdtase_dom"/>
</dbReference>
<dbReference type="PANTHER" id="PTHR43364">
    <property type="entry name" value="NADH-SPECIFIC METHYLGLYOXAL REDUCTASE-RELATED"/>
    <property type="match status" value="1"/>
</dbReference>
<organism evidence="3 4">
    <name type="scientific">Jeotgalicoccus meleagridis</name>
    <dbReference type="NCBI Taxonomy" id="2759181"/>
    <lineage>
        <taxon>Bacteria</taxon>
        <taxon>Bacillati</taxon>
        <taxon>Bacillota</taxon>
        <taxon>Bacilli</taxon>
        <taxon>Bacillales</taxon>
        <taxon>Staphylococcaceae</taxon>
        <taxon>Jeotgalicoccus</taxon>
    </lineage>
</organism>
<keyword evidence="4" id="KW-1185">Reference proteome</keyword>
<gene>
    <name evidence="3" type="primary">yhdN_2</name>
    <name evidence="3" type="ORF">JEODO184_00932</name>
</gene>
<protein>
    <submittedName>
        <fullName evidence="3">General stress protein 69</fullName>
    </submittedName>
</protein>
<dbReference type="InterPro" id="IPR036812">
    <property type="entry name" value="NAD(P)_OxRdtase_dom_sf"/>
</dbReference>
<sequence length="310" mass="35017">MVEFVTLGQSSVKVHPIALGTNFVGGHNMYQDVDEEKGKGTVREALDAGVTMLDTAYSYGPKRSEELIGEVIKEYQRESVVIATKAAQNYDSNGDMFLDNSPEFLKQAVDEALVRLDTTYIDLFYIHKPDESTPKDQAVQALQDLKESGKIKAIGVSNVSLEQLKEANKDGYVDVIQNEYNLLNREAEDELFQYCQEHNITFIPFFPLAAGILAGKYDENTKFDDLRQNLPFYQEDTFKENLAKVDKLKSLADKYDEDVAQIVLAFYLTRPSLDVIIPGAKKGDQIKENLRATEIELDPEDVEFIDTLFK</sequence>
<proteinExistence type="predicted"/>
<comment type="caution">
    <text evidence="3">The sequence shown here is derived from an EMBL/GenBank/DDBJ whole genome shotgun (WGS) entry which is preliminary data.</text>
</comment>
<dbReference type="EMBL" id="CAJEWD010000006">
    <property type="protein sequence ID" value="CAD2075730.1"/>
    <property type="molecule type" value="Genomic_DNA"/>
</dbReference>
<evidence type="ECO:0000256" key="1">
    <source>
        <dbReference type="ARBA" id="ARBA00023002"/>
    </source>
</evidence>
<dbReference type="GO" id="GO:0016491">
    <property type="term" value="F:oxidoreductase activity"/>
    <property type="evidence" value="ECO:0007669"/>
    <property type="project" value="UniProtKB-KW"/>
</dbReference>
<keyword evidence="1" id="KW-0560">Oxidoreductase</keyword>
<dbReference type="PRINTS" id="PR00069">
    <property type="entry name" value="ALDKETRDTASE"/>
</dbReference>
<dbReference type="GO" id="GO:0005829">
    <property type="term" value="C:cytosol"/>
    <property type="evidence" value="ECO:0007669"/>
    <property type="project" value="UniProtKB-ARBA"/>
</dbReference>
<dbReference type="InterPro" id="IPR020471">
    <property type="entry name" value="AKR"/>
</dbReference>
<dbReference type="RefSeq" id="WP_185125457.1">
    <property type="nucleotide sequence ID" value="NZ_CAJEWD010000006.1"/>
</dbReference>
<accession>A0A6V7REY6</accession>
<dbReference type="SUPFAM" id="SSF51430">
    <property type="entry name" value="NAD(P)-linked oxidoreductase"/>
    <property type="match status" value="1"/>
</dbReference>
<dbReference type="Proteomes" id="UP000589351">
    <property type="component" value="Unassembled WGS sequence"/>
</dbReference>
<dbReference type="Gene3D" id="3.20.20.100">
    <property type="entry name" value="NADP-dependent oxidoreductase domain"/>
    <property type="match status" value="1"/>
</dbReference>
<dbReference type="AlphaFoldDB" id="A0A6V7REY6"/>
<evidence type="ECO:0000313" key="3">
    <source>
        <dbReference type="EMBL" id="CAD2075730.1"/>
    </source>
</evidence>
<dbReference type="InterPro" id="IPR050523">
    <property type="entry name" value="AKR_Detox_Biosynth"/>
</dbReference>
<dbReference type="FunFam" id="3.20.20.100:FF:000004">
    <property type="entry name" value="Oxidoreductase, aldo/keto reductase"/>
    <property type="match status" value="1"/>
</dbReference>
<dbReference type="Pfam" id="PF00248">
    <property type="entry name" value="Aldo_ket_red"/>
    <property type="match status" value="1"/>
</dbReference>